<proteinExistence type="predicted"/>
<reference evidence="1" key="1">
    <citation type="journal article" date="2014" name="Int. J. Syst. Evol. Microbiol.">
        <title>Complete genome sequence of Corynebacterium casei LMG S-19264T (=DSM 44701T), isolated from a smear-ripened cheese.</title>
        <authorList>
            <consortium name="US DOE Joint Genome Institute (JGI-PGF)"/>
            <person name="Walter F."/>
            <person name="Albersmeier A."/>
            <person name="Kalinowski J."/>
            <person name="Ruckert C."/>
        </authorList>
    </citation>
    <scope>NUCLEOTIDE SEQUENCE</scope>
    <source>
        <strain evidence="1">CGMCC 1.8984</strain>
    </source>
</reference>
<dbReference type="EMBL" id="BMMD01000003">
    <property type="protein sequence ID" value="GGJ73048.1"/>
    <property type="molecule type" value="Genomic_DNA"/>
</dbReference>
<gene>
    <name evidence="1" type="ORF">GCM10011372_08710</name>
</gene>
<dbReference type="AlphaFoldDB" id="A0A917PED9"/>
<dbReference type="RefSeq" id="WP_188742217.1">
    <property type="nucleotide sequence ID" value="NZ_BAABFW010000009.1"/>
</dbReference>
<evidence type="ECO:0000313" key="1">
    <source>
        <dbReference type="EMBL" id="GGJ73048.1"/>
    </source>
</evidence>
<dbReference type="PANTHER" id="PTHR35810">
    <property type="entry name" value="CYTOPLASMIC PROTEIN-RELATED"/>
    <property type="match status" value="1"/>
</dbReference>
<organism evidence="1 2">
    <name type="scientific">Agromyces bauzanensis</name>
    <dbReference type="NCBI Taxonomy" id="1308924"/>
    <lineage>
        <taxon>Bacteria</taxon>
        <taxon>Bacillati</taxon>
        <taxon>Actinomycetota</taxon>
        <taxon>Actinomycetes</taxon>
        <taxon>Micrococcales</taxon>
        <taxon>Microbacteriaceae</taxon>
        <taxon>Agromyces</taxon>
    </lineage>
</organism>
<dbReference type="Pfam" id="PF13310">
    <property type="entry name" value="Virulence_RhuM"/>
    <property type="match status" value="1"/>
</dbReference>
<dbReference type="InterPro" id="IPR011204">
    <property type="entry name" value="Virulence_RhuM-like"/>
</dbReference>
<name>A0A917PED9_9MICO</name>
<evidence type="ECO:0000313" key="2">
    <source>
        <dbReference type="Proteomes" id="UP000636956"/>
    </source>
</evidence>
<accession>A0A917PED9</accession>
<keyword evidence="2" id="KW-1185">Reference proteome</keyword>
<comment type="caution">
    <text evidence="1">The sequence shown here is derived from an EMBL/GenBank/DDBJ whole genome shotgun (WGS) entry which is preliminary data.</text>
</comment>
<reference evidence="1" key="2">
    <citation type="submission" date="2020-09" db="EMBL/GenBank/DDBJ databases">
        <authorList>
            <person name="Sun Q."/>
            <person name="Zhou Y."/>
        </authorList>
    </citation>
    <scope>NUCLEOTIDE SEQUENCE</scope>
    <source>
        <strain evidence="1">CGMCC 1.8984</strain>
    </source>
</reference>
<sequence length="147" mass="16272">MPRPPLGALASAPADTVWLTRHRTASLFGRDVKTIGKHIANARRAELDGIPTVAEFATVQREGDRLVERTVEHYNLDAVLSVGFRVKSPEGIHFRRWANGVLKSYMMEGAALNERRLEQLGSIVRVLSPRSDRRRHAAGGGEPSHDS</sequence>
<dbReference type="Proteomes" id="UP000636956">
    <property type="component" value="Unassembled WGS sequence"/>
</dbReference>
<dbReference type="PANTHER" id="PTHR35810:SF1">
    <property type="entry name" value="CYTOPLASMIC PROTEIN"/>
    <property type="match status" value="1"/>
</dbReference>
<evidence type="ECO:0008006" key="3">
    <source>
        <dbReference type="Google" id="ProtNLM"/>
    </source>
</evidence>
<protein>
    <recommendedName>
        <fullName evidence="3">Virulence RhuM family protein</fullName>
    </recommendedName>
</protein>